<keyword evidence="3" id="KW-1185">Reference proteome</keyword>
<reference evidence="3" key="1">
    <citation type="journal article" date="2017" name="Acta Aliment.">
        <title>Plant polysaccharide degrading enzyme system of Thermpbifida cellulosilytica TB100 revealed by de novo genome project data.</title>
        <authorList>
            <person name="Toth A."/>
            <person name="Baka E."/>
            <person name="Luzics S."/>
            <person name="Bata-Vidacs I."/>
            <person name="Nagy I."/>
            <person name="Balint B."/>
            <person name="Herceg R."/>
            <person name="Olasz F."/>
            <person name="Wilk T."/>
            <person name="Nagy T."/>
            <person name="Kriszt B."/>
            <person name="Nagy I."/>
            <person name="Kukolya J."/>
        </authorList>
    </citation>
    <scope>NUCLEOTIDE SEQUENCE [LARGE SCALE GENOMIC DNA]</scope>
    <source>
        <strain evidence="3">TB100</strain>
    </source>
</reference>
<protein>
    <submittedName>
        <fullName evidence="2">Membrane protein</fullName>
    </submittedName>
</protein>
<feature type="transmembrane region" description="Helical" evidence="1">
    <location>
        <begin position="67"/>
        <end position="85"/>
    </location>
</feature>
<evidence type="ECO:0000313" key="2">
    <source>
        <dbReference type="EMBL" id="KUP96077.1"/>
    </source>
</evidence>
<dbReference type="STRING" id="665004.AC529_14295"/>
<dbReference type="AlphaFoldDB" id="A0A147KFM2"/>
<dbReference type="OrthoDB" id="3830423at2"/>
<comment type="caution">
    <text evidence="2">The sequence shown here is derived from an EMBL/GenBank/DDBJ whole genome shotgun (WGS) entry which is preliminary data.</text>
</comment>
<keyword evidence="1" id="KW-0472">Membrane</keyword>
<feature type="transmembrane region" description="Helical" evidence="1">
    <location>
        <begin position="94"/>
        <end position="111"/>
    </location>
</feature>
<evidence type="ECO:0000256" key="1">
    <source>
        <dbReference type="SAM" id="Phobius"/>
    </source>
</evidence>
<gene>
    <name evidence="2" type="ORF">AC529_14295</name>
</gene>
<feature type="transmembrane region" description="Helical" evidence="1">
    <location>
        <begin position="6"/>
        <end position="25"/>
    </location>
</feature>
<dbReference type="PATRIC" id="fig|665004.4.peg.13"/>
<dbReference type="RefSeq" id="WP_068752887.1">
    <property type="nucleotide sequence ID" value="NZ_KQ950180.1"/>
</dbReference>
<accession>A0A147KFM2</accession>
<dbReference type="EMBL" id="LGEM01000100">
    <property type="protein sequence ID" value="KUP96077.1"/>
    <property type="molecule type" value="Genomic_DNA"/>
</dbReference>
<keyword evidence="1" id="KW-1133">Transmembrane helix</keyword>
<dbReference type="Proteomes" id="UP000074382">
    <property type="component" value="Unassembled WGS sequence"/>
</dbReference>
<keyword evidence="1" id="KW-0812">Transmembrane</keyword>
<organism evidence="2 3">
    <name type="scientific">Thermobifida cellulosilytica TB100</name>
    <dbReference type="NCBI Taxonomy" id="665004"/>
    <lineage>
        <taxon>Bacteria</taxon>
        <taxon>Bacillati</taxon>
        <taxon>Actinomycetota</taxon>
        <taxon>Actinomycetes</taxon>
        <taxon>Streptosporangiales</taxon>
        <taxon>Nocardiopsidaceae</taxon>
        <taxon>Thermobifida</taxon>
    </lineage>
</organism>
<feature type="transmembrane region" description="Helical" evidence="1">
    <location>
        <begin position="37"/>
        <end position="55"/>
    </location>
</feature>
<name>A0A147KFM2_THECS</name>
<evidence type="ECO:0000313" key="3">
    <source>
        <dbReference type="Proteomes" id="UP000074382"/>
    </source>
</evidence>
<proteinExistence type="predicted"/>
<sequence length="112" mass="11746">MGIVLSVLVFLHLVTMAGIVSGWLMQQLGGYANAPKVLLHSALTQLVLGLLLVGVREMGDLGSVDHVKIAVKLVVNIAVIVLAVLNSRKPSSRLALAAGLLTLLNVGVAVFW</sequence>